<accession>A0A1X6P9W0</accession>
<reference evidence="2 3" key="1">
    <citation type="submission" date="2017-03" db="EMBL/GenBank/DDBJ databases">
        <title>WGS assembly of Porphyra umbilicalis.</title>
        <authorList>
            <person name="Brawley S.H."/>
            <person name="Blouin N.A."/>
            <person name="Ficko-Blean E."/>
            <person name="Wheeler G.L."/>
            <person name="Lohr M."/>
            <person name="Goodson H.V."/>
            <person name="Jenkins J.W."/>
            <person name="Blaby-Haas C.E."/>
            <person name="Helliwell K.E."/>
            <person name="Chan C."/>
            <person name="Marriage T."/>
            <person name="Bhattacharya D."/>
            <person name="Klein A.S."/>
            <person name="Badis Y."/>
            <person name="Brodie J."/>
            <person name="Cao Y."/>
            <person name="Collen J."/>
            <person name="Dittami S.M."/>
            <person name="Gachon C.M."/>
            <person name="Green B.R."/>
            <person name="Karpowicz S."/>
            <person name="Kim J.W."/>
            <person name="Kudahl U."/>
            <person name="Lin S."/>
            <person name="Michel G."/>
            <person name="Mittag M."/>
            <person name="Olson B.J."/>
            <person name="Pangilinan J."/>
            <person name="Peng Y."/>
            <person name="Qiu H."/>
            <person name="Shu S."/>
            <person name="Singer J.T."/>
            <person name="Smith A.G."/>
            <person name="Sprecher B.N."/>
            <person name="Wagner V."/>
            <person name="Wang W."/>
            <person name="Wang Z.-Y."/>
            <person name="Yan J."/>
            <person name="Yarish C."/>
            <person name="Zoeuner-Riek S."/>
            <person name="Zhuang Y."/>
            <person name="Zou Y."/>
            <person name="Lindquist E.A."/>
            <person name="Grimwood J."/>
            <person name="Barry K."/>
            <person name="Rokhsar D.S."/>
            <person name="Schmutz J."/>
            <person name="Stiller J.W."/>
            <person name="Grossman A.R."/>
            <person name="Prochnik S.E."/>
        </authorList>
    </citation>
    <scope>NUCLEOTIDE SEQUENCE [LARGE SCALE GENOMIC DNA]</scope>
    <source>
        <strain evidence="2">4086291</strain>
    </source>
</reference>
<evidence type="ECO:0000313" key="2">
    <source>
        <dbReference type="EMBL" id="OSX77413.1"/>
    </source>
</evidence>
<evidence type="ECO:0008006" key="4">
    <source>
        <dbReference type="Google" id="ProtNLM"/>
    </source>
</evidence>
<organism evidence="2 3">
    <name type="scientific">Porphyra umbilicalis</name>
    <name type="common">Purple laver</name>
    <name type="synonym">Red alga</name>
    <dbReference type="NCBI Taxonomy" id="2786"/>
    <lineage>
        <taxon>Eukaryota</taxon>
        <taxon>Rhodophyta</taxon>
        <taxon>Bangiophyceae</taxon>
        <taxon>Bangiales</taxon>
        <taxon>Bangiaceae</taxon>
        <taxon>Porphyra</taxon>
    </lineage>
</organism>
<dbReference type="OrthoDB" id="10668348at2759"/>
<evidence type="ECO:0000313" key="3">
    <source>
        <dbReference type="Proteomes" id="UP000218209"/>
    </source>
</evidence>
<sequence length="145" mass="14789">MAPMLPRALLLAAAVMAAVAATTVSAASSSCTSVASRGDADLFFHLTGGRTIGGCRIQTGGGACTLYAKSTIKGSDGDKGWPKTVTNRGTGCALGGGSCYFDDANYQLKASVVEDLCTRDAFHNVVAAVRHAMRAGACGRCTQSY</sequence>
<name>A0A1X6P9W0_PORUM</name>
<feature type="signal peptide" evidence="1">
    <location>
        <begin position="1"/>
        <end position="21"/>
    </location>
</feature>
<protein>
    <recommendedName>
        <fullName evidence="4">Expansin-like EG45 domain-containing protein</fullName>
    </recommendedName>
</protein>
<proteinExistence type="predicted"/>
<dbReference type="PROSITE" id="PS51257">
    <property type="entry name" value="PROKAR_LIPOPROTEIN"/>
    <property type="match status" value="1"/>
</dbReference>
<dbReference type="Proteomes" id="UP000218209">
    <property type="component" value="Unassembled WGS sequence"/>
</dbReference>
<gene>
    <name evidence="2" type="ORF">BU14_0150s0025</name>
</gene>
<keyword evidence="1" id="KW-0732">Signal</keyword>
<dbReference type="AlphaFoldDB" id="A0A1X6P9W0"/>
<evidence type="ECO:0000256" key="1">
    <source>
        <dbReference type="SAM" id="SignalP"/>
    </source>
</evidence>
<keyword evidence="3" id="KW-1185">Reference proteome</keyword>
<feature type="chain" id="PRO_5010884318" description="Expansin-like EG45 domain-containing protein" evidence="1">
    <location>
        <begin position="22"/>
        <end position="145"/>
    </location>
</feature>
<dbReference type="EMBL" id="KV918839">
    <property type="protein sequence ID" value="OSX77413.1"/>
    <property type="molecule type" value="Genomic_DNA"/>
</dbReference>